<dbReference type="InterPro" id="IPR016913">
    <property type="entry name" value="UCP029215"/>
</dbReference>
<feature type="compositionally biased region" description="Low complexity" evidence="1">
    <location>
        <begin position="292"/>
        <end position="302"/>
    </location>
</feature>
<accession>A1Z023</accession>
<name>A1Z023_9CAUD</name>
<dbReference type="Pfam" id="PF09979">
    <property type="entry name" value="DUF2213"/>
    <property type="match status" value="1"/>
</dbReference>
<sequence>MPSNRKIDANGFMSVRACPISSFGIFDYSAGQLGLPGDPNRIVKVFRPEEAIKDPEAIASFQTVPLIDDHEMLSGFEGDDAATAPEDYGVDGVLTNVRYDSGWLRGDLKIFTRRLQAALDSGKCELSLGYSCDFLDQPGTWNGQDYEVVQTNMRGNHIALVGEARVQGARVLDSRNFCFDSLNFSTINEKGIDMAKTVVPAKKLKSKAAVDNAVAKLQALIPQFGQALQEFMQQEAAEPAHQGGAGAAASGAEGAAAGGENAANPAAPAAGAEGAEAAAPESTGAEGDEGGAADPAAGAAPAAGGNLAELISQAEALIAQLKAATSGGAGAEGGAAGDEGEEMAGENGADAIEGLASGEGSHEIELEGAAGDEGGEGGDIPQNGGKAPAGPAAGVHAKAGDAALRRFYADLDAKTRIYGRLSKVVGAFDCARMGAREVAAYGVKKLGIKGVVDGQEVVAVTSFLDAHERATKGRADALTKQTALDSATSEQTEAYAAYMSGQK</sequence>
<evidence type="ECO:0008006" key="4">
    <source>
        <dbReference type="Google" id="ProtNLM"/>
    </source>
</evidence>
<dbReference type="RefSeq" id="YP_001039803.1">
    <property type="nucleotide sequence ID" value="NC_009015.1"/>
</dbReference>
<keyword evidence="3" id="KW-1185">Reference proteome</keyword>
<proteinExistence type="predicted"/>
<protein>
    <recommendedName>
        <fullName evidence="4">Capsid maturation protease</fullName>
    </recommendedName>
</protein>
<gene>
    <name evidence="2" type="ORF">BcepF1.119</name>
</gene>
<evidence type="ECO:0000313" key="2">
    <source>
        <dbReference type="EMBL" id="ABL96850.1"/>
    </source>
</evidence>
<feature type="compositionally biased region" description="Low complexity" evidence="1">
    <location>
        <begin position="235"/>
        <end position="285"/>
    </location>
</feature>
<feature type="compositionally biased region" description="Low complexity" evidence="1">
    <location>
        <begin position="384"/>
        <end position="394"/>
    </location>
</feature>
<reference evidence="2 3" key="1">
    <citation type="submission" date="2006-12" db="EMBL/GenBank/DDBJ databases">
        <title>Genomic analysis of Burkholderia ambifaria phage BcepF1, a member of the Bcep781- like phage supergroup.</title>
        <authorList>
            <person name="Summer E.J."/>
            <person name="Robinson S."/>
            <person name="Haines C."/>
            <person name="Adams B."/>
            <person name="Daggett M."/>
            <person name="Landua J."/>
            <person name="Swanson S."/>
            <person name="Vorndam W."/>
            <person name="Morrison W."/>
            <person name="Nail K."/>
            <person name="Gonzalez C."/>
            <person name="Young R."/>
        </authorList>
    </citation>
    <scope>NUCLEOTIDE SEQUENCE [LARGE SCALE GENOMIC DNA]</scope>
</reference>
<feature type="region of interest" description="Disordered" evidence="1">
    <location>
        <begin position="235"/>
        <end position="302"/>
    </location>
</feature>
<dbReference type="GeneID" id="4818313"/>
<dbReference type="OrthoDB" id="2951at10239"/>
<organism evidence="2 3">
    <name type="scientific">Burkholderia phage BcepF1</name>
    <dbReference type="NCBI Taxonomy" id="2886897"/>
    <lineage>
        <taxon>Viruses</taxon>
        <taxon>Duplodnaviria</taxon>
        <taxon>Heunggongvirae</taxon>
        <taxon>Uroviricota</taxon>
        <taxon>Caudoviricetes</taxon>
        <taxon>Lindbergviridae</taxon>
        <taxon>Bcepfunavirus</taxon>
        <taxon>Bcepfunavirus bcepF1</taxon>
    </lineage>
</organism>
<evidence type="ECO:0000256" key="1">
    <source>
        <dbReference type="SAM" id="MobiDB-lite"/>
    </source>
</evidence>
<dbReference type="Proteomes" id="UP000001793">
    <property type="component" value="Segment"/>
</dbReference>
<evidence type="ECO:0000313" key="3">
    <source>
        <dbReference type="Proteomes" id="UP000001793"/>
    </source>
</evidence>
<feature type="region of interest" description="Disordered" evidence="1">
    <location>
        <begin position="368"/>
        <end position="394"/>
    </location>
</feature>
<dbReference type="EMBL" id="EF153632">
    <property type="protein sequence ID" value="ABL96850.1"/>
    <property type="molecule type" value="Genomic_DNA"/>
</dbReference>
<dbReference type="KEGG" id="vg:4818313"/>